<gene>
    <name evidence="3" type="ORF">H9864_08390</name>
</gene>
<dbReference type="AlphaFoldDB" id="A0A9E2KMS8"/>
<keyword evidence="2" id="KW-1133">Transmembrane helix</keyword>
<dbReference type="EMBL" id="JAHLFH010000177">
    <property type="protein sequence ID" value="MBU3820367.1"/>
    <property type="molecule type" value="Genomic_DNA"/>
</dbReference>
<accession>A0A9E2KMS8</accession>
<comment type="caution">
    <text evidence="3">The sequence shown here is derived from an EMBL/GenBank/DDBJ whole genome shotgun (WGS) entry which is preliminary data.</text>
</comment>
<evidence type="ECO:0000313" key="3">
    <source>
        <dbReference type="EMBL" id="MBU3820367.1"/>
    </source>
</evidence>
<feature type="region of interest" description="Disordered" evidence="1">
    <location>
        <begin position="1"/>
        <end position="76"/>
    </location>
</feature>
<feature type="compositionally biased region" description="Basic and acidic residues" evidence="1">
    <location>
        <begin position="1"/>
        <end position="14"/>
    </location>
</feature>
<evidence type="ECO:0000256" key="2">
    <source>
        <dbReference type="SAM" id="Phobius"/>
    </source>
</evidence>
<reference evidence="3" key="1">
    <citation type="journal article" date="2021" name="PeerJ">
        <title>Extensive microbial diversity within the chicken gut microbiome revealed by metagenomics and culture.</title>
        <authorList>
            <person name="Gilroy R."/>
            <person name="Ravi A."/>
            <person name="Getino M."/>
            <person name="Pursley I."/>
            <person name="Horton D.L."/>
            <person name="Alikhan N.F."/>
            <person name="Baker D."/>
            <person name="Gharbi K."/>
            <person name="Hall N."/>
            <person name="Watson M."/>
            <person name="Adriaenssens E.M."/>
            <person name="Foster-Nyarko E."/>
            <person name="Jarju S."/>
            <person name="Secka A."/>
            <person name="Antonio M."/>
            <person name="Oren A."/>
            <person name="Chaudhuri R.R."/>
            <person name="La Ragione R."/>
            <person name="Hildebrand F."/>
            <person name="Pallen M.J."/>
        </authorList>
    </citation>
    <scope>NUCLEOTIDE SEQUENCE</scope>
    <source>
        <strain evidence="3">742</strain>
    </source>
</reference>
<proteinExistence type="predicted"/>
<reference evidence="3" key="2">
    <citation type="submission" date="2021-04" db="EMBL/GenBank/DDBJ databases">
        <authorList>
            <person name="Gilroy R."/>
        </authorList>
    </citation>
    <scope>NUCLEOTIDE SEQUENCE</scope>
    <source>
        <strain evidence="3">742</strain>
    </source>
</reference>
<dbReference type="Proteomes" id="UP000824178">
    <property type="component" value="Unassembled WGS sequence"/>
</dbReference>
<sequence length="103" mass="11591">MEEQEKRDEQREETPATTPGEPPAPADYSRYMGTLNRLYRRNNNPKRRRLGDGITSLKKDGSPAPDPAAQQNPDGKKDHSFLIALAVSLGVILIIWALKNFPY</sequence>
<organism evidence="3 4">
    <name type="scientific">Candidatus Faecalibacterium intestinavium</name>
    <dbReference type="NCBI Taxonomy" id="2838580"/>
    <lineage>
        <taxon>Bacteria</taxon>
        <taxon>Bacillati</taxon>
        <taxon>Bacillota</taxon>
        <taxon>Clostridia</taxon>
        <taxon>Eubacteriales</taxon>
        <taxon>Oscillospiraceae</taxon>
        <taxon>Faecalibacterium</taxon>
    </lineage>
</organism>
<evidence type="ECO:0000256" key="1">
    <source>
        <dbReference type="SAM" id="MobiDB-lite"/>
    </source>
</evidence>
<feature type="compositionally biased region" description="Basic residues" evidence="1">
    <location>
        <begin position="38"/>
        <end position="49"/>
    </location>
</feature>
<evidence type="ECO:0000313" key="4">
    <source>
        <dbReference type="Proteomes" id="UP000824178"/>
    </source>
</evidence>
<name>A0A9E2KMS8_9FIRM</name>
<feature type="transmembrane region" description="Helical" evidence="2">
    <location>
        <begin position="80"/>
        <end position="98"/>
    </location>
</feature>
<protein>
    <submittedName>
        <fullName evidence="3">Uncharacterized protein</fullName>
    </submittedName>
</protein>
<keyword evidence="2" id="KW-0812">Transmembrane</keyword>
<keyword evidence="2" id="KW-0472">Membrane</keyword>